<evidence type="ECO:0000313" key="4">
    <source>
        <dbReference type="Proteomes" id="UP000327179"/>
    </source>
</evidence>
<organism evidence="3 4">
    <name type="scientific">Metapseudomonas lalkuanensis</name>
    <dbReference type="NCBI Taxonomy" id="2604832"/>
    <lineage>
        <taxon>Bacteria</taxon>
        <taxon>Pseudomonadati</taxon>
        <taxon>Pseudomonadota</taxon>
        <taxon>Gammaproteobacteria</taxon>
        <taxon>Pseudomonadales</taxon>
        <taxon>Pseudomonadaceae</taxon>
        <taxon>Metapseudomonas</taxon>
    </lineage>
</organism>
<proteinExistence type="predicted"/>
<dbReference type="KEGG" id="plal:FXN65_12175"/>
<feature type="chain" id="PRO_5023920549" evidence="2">
    <location>
        <begin position="23"/>
        <end position="63"/>
    </location>
</feature>
<accession>A0A5J6QNC5</accession>
<dbReference type="Proteomes" id="UP000327179">
    <property type="component" value="Chromosome"/>
</dbReference>
<reference evidence="3 4" key="1">
    <citation type="submission" date="2019-08" db="EMBL/GenBank/DDBJ databases">
        <title>Whole-genome Sequencing of e-waste polymer degrading bacterium Pseudomonas sp. strain PE08.</title>
        <authorList>
            <person name="Kirdat K."/>
            <person name="Debbarma P."/>
            <person name="Narawade N."/>
            <person name="Suyal D."/>
            <person name="Thorat V."/>
            <person name="Shouche Y."/>
            <person name="Goel R."/>
            <person name="Yadav A."/>
        </authorList>
    </citation>
    <scope>NUCLEOTIDE SEQUENCE [LARGE SCALE GENOMIC DNA]</scope>
    <source>
        <strain evidence="3 4">PE08</strain>
    </source>
</reference>
<feature type="coiled-coil region" evidence="1">
    <location>
        <begin position="30"/>
        <end position="63"/>
    </location>
</feature>
<keyword evidence="2" id="KW-0732">Signal</keyword>
<gene>
    <name evidence="3" type="ORF">FXN65_12175</name>
</gene>
<dbReference type="EMBL" id="CP043311">
    <property type="protein sequence ID" value="QEY62791.1"/>
    <property type="molecule type" value="Genomic_DNA"/>
</dbReference>
<dbReference type="RefSeq" id="WP_151133447.1">
    <property type="nucleotide sequence ID" value="NZ_CP043311.1"/>
</dbReference>
<evidence type="ECO:0000256" key="1">
    <source>
        <dbReference type="SAM" id="Coils"/>
    </source>
</evidence>
<keyword evidence="4" id="KW-1185">Reference proteome</keyword>
<feature type="signal peptide" evidence="2">
    <location>
        <begin position="1"/>
        <end position="22"/>
    </location>
</feature>
<evidence type="ECO:0000256" key="2">
    <source>
        <dbReference type="SAM" id="SignalP"/>
    </source>
</evidence>
<keyword evidence="1" id="KW-0175">Coiled coil</keyword>
<protein>
    <submittedName>
        <fullName evidence="3">Uncharacterized protein</fullName>
    </submittedName>
</protein>
<sequence length="63" mass="6805">MKTLITSATLLAVALCAGSAMASGGGDRTISRYEKRLVKIELQRKAQEEVAQQKELAEKAKRG</sequence>
<name>A0A5J6QNC5_9GAMM</name>
<dbReference type="AlphaFoldDB" id="A0A5J6QNC5"/>
<evidence type="ECO:0000313" key="3">
    <source>
        <dbReference type="EMBL" id="QEY62791.1"/>
    </source>
</evidence>